<evidence type="ECO:0000313" key="3">
    <source>
        <dbReference type="Proteomes" id="UP000641206"/>
    </source>
</evidence>
<dbReference type="RefSeq" id="WP_188735021.1">
    <property type="nucleotide sequence ID" value="NZ_BMLW01000008.1"/>
</dbReference>
<accession>A0ABQ2NWS2</accession>
<name>A0ABQ2NWS2_9BACI</name>
<dbReference type="PANTHER" id="PTHR34215:SF1">
    <property type="entry name" value="YLXR DOMAIN-CONTAINING PROTEIN"/>
    <property type="match status" value="1"/>
</dbReference>
<dbReference type="CDD" id="cd00279">
    <property type="entry name" value="YlxR"/>
    <property type="match status" value="1"/>
</dbReference>
<dbReference type="NCBIfam" id="NF047356">
    <property type="entry name" value="RNA_bind_RnpM"/>
    <property type="match status" value="1"/>
</dbReference>
<dbReference type="EMBL" id="BMLW01000008">
    <property type="protein sequence ID" value="GGP12440.1"/>
    <property type="molecule type" value="Genomic_DNA"/>
</dbReference>
<proteinExistence type="predicted"/>
<comment type="caution">
    <text evidence="2">The sequence shown here is derived from an EMBL/GenBank/DDBJ whole genome shotgun (WGS) entry which is preliminary data.</text>
</comment>
<dbReference type="PANTHER" id="PTHR34215">
    <property type="entry name" value="BLL0784 PROTEIN"/>
    <property type="match status" value="1"/>
</dbReference>
<evidence type="ECO:0000259" key="1">
    <source>
        <dbReference type="Pfam" id="PF04296"/>
    </source>
</evidence>
<dbReference type="Pfam" id="PF04296">
    <property type="entry name" value="YlxR"/>
    <property type="match status" value="1"/>
</dbReference>
<dbReference type="InterPro" id="IPR037465">
    <property type="entry name" value="YlxR"/>
</dbReference>
<dbReference type="SUPFAM" id="SSF64376">
    <property type="entry name" value="YlxR-like"/>
    <property type="match status" value="1"/>
</dbReference>
<protein>
    <recommendedName>
        <fullName evidence="1">YlxR domain-containing protein</fullName>
    </recommendedName>
</protein>
<dbReference type="InterPro" id="IPR007393">
    <property type="entry name" value="YlxR_dom"/>
</dbReference>
<dbReference type="Gene3D" id="3.30.1230.10">
    <property type="entry name" value="YlxR-like"/>
    <property type="match status" value="1"/>
</dbReference>
<dbReference type="InterPro" id="IPR035931">
    <property type="entry name" value="YlxR-like_sf"/>
</dbReference>
<gene>
    <name evidence="2" type="primary">ylxR</name>
    <name evidence="2" type="ORF">GCM10011346_28410</name>
</gene>
<sequence length="89" mass="10013">MAKKKKIPERKCVITNEMKPKKDLIRIVRNKEGEVSVDETGKKNGRGAYLSKNKSVIEQARKTNALNKILNAEVSPTIYDELEALVEGD</sequence>
<dbReference type="Proteomes" id="UP000641206">
    <property type="component" value="Unassembled WGS sequence"/>
</dbReference>
<feature type="domain" description="YlxR" evidence="1">
    <location>
        <begin position="10"/>
        <end position="83"/>
    </location>
</feature>
<organism evidence="2 3">
    <name type="scientific">Oceanobacillus neutriphilus</name>
    <dbReference type="NCBI Taxonomy" id="531815"/>
    <lineage>
        <taxon>Bacteria</taxon>
        <taxon>Bacillati</taxon>
        <taxon>Bacillota</taxon>
        <taxon>Bacilli</taxon>
        <taxon>Bacillales</taxon>
        <taxon>Bacillaceae</taxon>
        <taxon>Oceanobacillus</taxon>
    </lineage>
</organism>
<evidence type="ECO:0000313" key="2">
    <source>
        <dbReference type="EMBL" id="GGP12440.1"/>
    </source>
</evidence>
<reference evidence="3" key="1">
    <citation type="journal article" date="2019" name="Int. J. Syst. Evol. Microbiol.">
        <title>The Global Catalogue of Microorganisms (GCM) 10K type strain sequencing project: providing services to taxonomists for standard genome sequencing and annotation.</title>
        <authorList>
            <consortium name="The Broad Institute Genomics Platform"/>
            <consortium name="The Broad Institute Genome Sequencing Center for Infectious Disease"/>
            <person name="Wu L."/>
            <person name="Ma J."/>
        </authorList>
    </citation>
    <scope>NUCLEOTIDE SEQUENCE [LARGE SCALE GENOMIC DNA]</scope>
    <source>
        <strain evidence="3">CGMCC 1.7693</strain>
    </source>
</reference>
<keyword evidence="3" id="KW-1185">Reference proteome</keyword>